<keyword evidence="8" id="KW-1185">Reference proteome</keyword>
<evidence type="ECO:0000256" key="2">
    <source>
        <dbReference type="ARBA" id="ARBA00022771"/>
    </source>
</evidence>
<evidence type="ECO:0000259" key="6">
    <source>
        <dbReference type="PROSITE" id="PS50089"/>
    </source>
</evidence>
<evidence type="ECO:0000313" key="7">
    <source>
        <dbReference type="EMBL" id="KAJ6216506.1"/>
    </source>
</evidence>
<evidence type="ECO:0000256" key="5">
    <source>
        <dbReference type="SAM" id="MobiDB-lite"/>
    </source>
</evidence>
<dbReference type="Proteomes" id="UP001142055">
    <property type="component" value="Chromosome 3"/>
</dbReference>
<dbReference type="Pfam" id="PF22968">
    <property type="entry name" value="RNF34L-like_3rd"/>
    <property type="match status" value="1"/>
</dbReference>
<dbReference type="SUPFAM" id="SSF57903">
    <property type="entry name" value="FYVE/PHD zinc finger"/>
    <property type="match status" value="1"/>
</dbReference>
<dbReference type="FunFam" id="3.30.40.10:FF:000110">
    <property type="entry name" value="E3 ubiquitin-protein ligase RNF34 isoform X1"/>
    <property type="match status" value="1"/>
</dbReference>
<comment type="subcellular location">
    <subcellularLocation>
        <location evidence="1">Cell membrane</location>
        <topology evidence="1">Peripheral membrane protein</topology>
    </subcellularLocation>
</comment>
<dbReference type="Gene3D" id="1.10.720.140">
    <property type="match status" value="1"/>
</dbReference>
<dbReference type="PANTHER" id="PTHR14879:SF15">
    <property type="entry name" value="E3 UBIQUITIN-PROTEIN LIGASE RIFIFYLIN-LIKE PROTEIN"/>
    <property type="match status" value="1"/>
</dbReference>
<feature type="compositionally biased region" description="Pro residues" evidence="5">
    <location>
        <begin position="219"/>
        <end position="234"/>
    </location>
</feature>
<dbReference type="Pfam" id="PF13920">
    <property type="entry name" value="zf-C3HC4_3"/>
    <property type="match status" value="1"/>
</dbReference>
<dbReference type="InterPro" id="IPR001841">
    <property type="entry name" value="Znf_RING"/>
</dbReference>
<keyword evidence="2 4" id="KW-0479">Metal-binding</keyword>
<gene>
    <name evidence="7" type="ORF">RDWZM_007663</name>
</gene>
<proteinExistence type="predicted"/>
<dbReference type="PANTHER" id="PTHR14879">
    <property type="entry name" value="CASPASE REGULATOR, RING FINGER DOMAIN-CONTAINING"/>
    <property type="match status" value="1"/>
</dbReference>
<dbReference type="InterPro" id="IPR013083">
    <property type="entry name" value="Znf_RING/FYVE/PHD"/>
</dbReference>
<dbReference type="InterPro" id="IPR055111">
    <property type="entry name" value="RNF34_RFFL_HeH"/>
</dbReference>
<dbReference type="InterPro" id="IPR051728">
    <property type="entry name" value="RING-FYVE_E3_ubiquitin-ligase"/>
</dbReference>
<dbReference type="GO" id="GO:0070936">
    <property type="term" value="P:protein K48-linked ubiquitination"/>
    <property type="evidence" value="ECO:0007669"/>
    <property type="project" value="TreeGrafter"/>
</dbReference>
<dbReference type="PROSITE" id="PS50089">
    <property type="entry name" value="ZF_RING_2"/>
    <property type="match status" value="1"/>
</dbReference>
<feature type="compositionally biased region" description="Polar residues" evidence="5">
    <location>
        <begin position="204"/>
        <end position="218"/>
    </location>
</feature>
<keyword evidence="2 4" id="KW-0863">Zinc-finger</keyword>
<dbReference type="GO" id="GO:0061630">
    <property type="term" value="F:ubiquitin protein ligase activity"/>
    <property type="evidence" value="ECO:0007669"/>
    <property type="project" value="TreeGrafter"/>
</dbReference>
<dbReference type="SUPFAM" id="SSF57850">
    <property type="entry name" value="RING/U-box"/>
    <property type="match status" value="1"/>
</dbReference>
<dbReference type="Gene3D" id="3.30.40.10">
    <property type="entry name" value="Zinc/RING finger domain, C3HC4 (zinc finger)"/>
    <property type="match status" value="1"/>
</dbReference>
<sequence>MNCNVNHSAPTSPTGTENRQQHQRTASERQQQQPGGTSTNSERNPQQQQQQRANSRYKCGLFGTGTSGTNSRSFDFNNISQNISNSFQDIQDIITNNNPFNDPLMDVRKIFYKSCNSCGNSFSIFPRKKRCQNCLLHFCNSCMEMSIQRTLRCRRCLVFSEYPLTMDSLNTLRIRDLKWFLNKRNIPSDTYSEKRELEMLVDRNPQSRNQSTRTSPQTAEPPPVNRSSTPPPRSEAPTNTNMESSPSPSNINLSSSYPELKPMFAKSHLSNLNISTFNLNDIKDENEIKDLSVRQLKLILTRNFVDFKGCVEREELIQKAIFLWNDRQRDIKFKDENEDNLVIDENICKICMENPIDCVLLECGHMLTCTNCGKILNECPVCRQFVTRVVHVFKA</sequence>
<dbReference type="OMA" id="CRQIIVR"/>
<dbReference type="InterPro" id="IPR036361">
    <property type="entry name" value="SAP_dom_sf"/>
</dbReference>
<feature type="compositionally biased region" description="Low complexity" evidence="5">
    <location>
        <begin position="244"/>
        <end position="254"/>
    </location>
</feature>
<feature type="domain" description="RING-type" evidence="6">
    <location>
        <begin position="348"/>
        <end position="383"/>
    </location>
</feature>
<reference evidence="7" key="1">
    <citation type="submission" date="2022-12" db="EMBL/GenBank/DDBJ databases">
        <title>Genome assemblies of Blomia tropicalis.</title>
        <authorList>
            <person name="Cui Y."/>
        </authorList>
    </citation>
    <scope>NUCLEOTIDE SEQUENCE</scope>
    <source>
        <tissue evidence="7">Adult mites</tissue>
    </source>
</reference>
<dbReference type="EMBL" id="JAPWDV010000003">
    <property type="protein sequence ID" value="KAJ6216506.1"/>
    <property type="molecule type" value="Genomic_DNA"/>
</dbReference>
<dbReference type="AlphaFoldDB" id="A0A9Q0RKN2"/>
<dbReference type="CDD" id="cd16500">
    <property type="entry name" value="RING-HC_CARP"/>
    <property type="match status" value="1"/>
</dbReference>
<dbReference type="GO" id="GO:0005886">
    <property type="term" value="C:plasma membrane"/>
    <property type="evidence" value="ECO:0007669"/>
    <property type="project" value="UniProtKB-SubCell"/>
</dbReference>
<evidence type="ECO:0000256" key="4">
    <source>
        <dbReference type="PROSITE-ProRule" id="PRU00175"/>
    </source>
</evidence>
<dbReference type="GO" id="GO:0043161">
    <property type="term" value="P:proteasome-mediated ubiquitin-dependent protein catabolic process"/>
    <property type="evidence" value="ECO:0007669"/>
    <property type="project" value="TreeGrafter"/>
</dbReference>
<feature type="region of interest" description="Disordered" evidence="5">
    <location>
        <begin position="1"/>
        <end position="54"/>
    </location>
</feature>
<dbReference type="GO" id="GO:1902042">
    <property type="term" value="P:negative regulation of extrinsic apoptotic signaling pathway via death domain receptors"/>
    <property type="evidence" value="ECO:0007669"/>
    <property type="project" value="TreeGrafter"/>
</dbReference>
<dbReference type="SMART" id="SM00184">
    <property type="entry name" value="RING"/>
    <property type="match status" value="1"/>
</dbReference>
<keyword evidence="3" id="KW-0862">Zinc</keyword>
<feature type="compositionally biased region" description="Polar residues" evidence="5">
    <location>
        <begin position="1"/>
        <end position="18"/>
    </location>
</feature>
<evidence type="ECO:0000256" key="1">
    <source>
        <dbReference type="ARBA" id="ARBA00004202"/>
    </source>
</evidence>
<name>A0A9Q0RKN2_BLOTA</name>
<dbReference type="GO" id="GO:0008270">
    <property type="term" value="F:zinc ion binding"/>
    <property type="evidence" value="ECO:0007669"/>
    <property type="project" value="UniProtKB-KW"/>
</dbReference>
<organism evidence="7 8">
    <name type="scientific">Blomia tropicalis</name>
    <name type="common">Mite</name>
    <dbReference type="NCBI Taxonomy" id="40697"/>
    <lineage>
        <taxon>Eukaryota</taxon>
        <taxon>Metazoa</taxon>
        <taxon>Ecdysozoa</taxon>
        <taxon>Arthropoda</taxon>
        <taxon>Chelicerata</taxon>
        <taxon>Arachnida</taxon>
        <taxon>Acari</taxon>
        <taxon>Acariformes</taxon>
        <taxon>Sarcoptiformes</taxon>
        <taxon>Astigmata</taxon>
        <taxon>Glycyphagoidea</taxon>
        <taxon>Echimyopodidae</taxon>
        <taxon>Blomia</taxon>
    </lineage>
</organism>
<dbReference type="InterPro" id="IPR011011">
    <property type="entry name" value="Znf_FYVE_PHD"/>
</dbReference>
<evidence type="ECO:0000313" key="8">
    <source>
        <dbReference type="Proteomes" id="UP001142055"/>
    </source>
</evidence>
<dbReference type="SUPFAM" id="SSF68906">
    <property type="entry name" value="SAP domain"/>
    <property type="match status" value="1"/>
</dbReference>
<dbReference type="GO" id="GO:0005737">
    <property type="term" value="C:cytoplasm"/>
    <property type="evidence" value="ECO:0007669"/>
    <property type="project" value="TreeGrafter"/>
</dbReference>
<feature type="region of interest" description="Disordered" evidence="5">
    <location>
        <begin position="197"/>
        <end position="254"/>
    </location>
</feature>
<evidence type="ECO:0000256" key="3">
    <source>
        <dbReference type="ARBA" id="ARBA00022833"/>
    </source>
</evidence>
<feature type="compositionally biased region" description="Polar residues" evidence="5">
    <location>
        <begin position="28"/>
        <end position="45"/>
    </location>
</feature>
<protein>
    <recommendedName>
        <fullName evidence="6">RING-type domain-containing protein</fullName>
    </recommendedName>
</protein>
<accession>A0A9Q0RKN2</accession>
<comment type="caution">
    <text evidence="7">The sequence shown here is derived from an EMBL/GenBank/DDBJ whole genome shotgun (WGS) entry which is preliminary data.</text>
</comment>